<name>A0A843BD27_9BURK</name>
<keyword evidence="2" id="KW-1185">Reference proteome</keyword>
<reference evidence="1" key="1">
    <citation type="submission" date="2020-12" db="EMBL/GenBank/DDBJ databases">
        <title>Comamonas sp. nov., isolated from stream water.</title>
        <authorList>
            <person name="Park K.-H."/>
        </authorList>
    </citation>
    <scope>NUCLEOTIDE SEQUENCE</scope>
    <source>
        <strain evidence="1">EJ-4</strain>
    </source>
</reference>
<gene>
    <name evidence="1" type="ORF">HF327_021865</name>
</gene>
<dbReference type="Proteomes" id="UP000530032">
    <property type="component" value="Unassembled WGS sequence"/>
</dbReference>
<feature type="non-terminal residue" evidence="1">
    <location>
        <position position="187"/>
    </location>
</feature>
<accession>A0A843BD27</accession>
<dbReference type="InterPro" id="IPR010221">
    <property type="entry name" value="VCBS_dom"/>
</dbReference>
<protein>
    <submittedName>
        <fullName evidence="1">Cadherin-like domain-containing protein</fullName>
    </submittedName>
</protein>
<dbReference type="EMBL" id="JABBCQ020000062">
    <property type="protein sequence ID" value="MBI1627114.1"/>
    <property type="molecule type" value="Genomic_DNA"/>
</dbReference>
<evidence type="ECO:0000313" key="1">
    <source>
        <dbReference type="EMBL" id="MBI1627114.1"/>
    </source>
</evidence>
<feature type="non-terminal residue" evidence="1">
    <location>
        <position position="1"/>
    </location>
</feature>
<sequence>GANGTSVTGQITGNGAEDGTAISGKLTASDLDGLDSTTPYSVSGAAQHGTATIDANGNWSYTPKADYNGADSFTVTVKDALGNLTTQVINITVAAEKDAFDDSGSTTSGQTVKIDVLANDAFEGAHKVVTQVNGTAITAGGAAVAVANGQVTLGTDGQLSFKANAGYTGTAEFNYTVKTDDGTPETA</sequence>
<dbReference type="SUPFAM" id="SSF49313">
    <property type="entry name" value="Cadherin-like"/>
    <property type="match status" value="1"/>
</dbReference>
<dbReference type="RefSeq" id="WP_198462447.1">
    <property type="nucleotide sequence ID" value="NZ_JABBCQ020000062.1"/>
</dbReference>
<dbReference type="InterPro" id="IPR015919">
    <property type="entry name" value="Cadherin-like_sf"/>
</dbReference>
<evidence type="ECO:0000313" key="2">
    <source>
        <dbReference type="Proteomes" id="UP000530032"/>
    </source>
</evidence>
<comment type="caution">
    <text evidence="1">The sequence shown here is derived from an EMBL/GenBank/DDBJ whole genome shotgun (WGS) entry which is preliminary data.</text>
</comment>
<dbReference type="GO" id="GO:0005509">
    <property type="term" value="F:calcium ion binding"/>
    <property type="evidence" value="ECO:0007669"/>
    <property type="project" value="InterPro"/>
</dbReference>
<dbReference type="Pfam" id="PF17963">
    <property type="entry name" value="Big_9"/>
    <property type="match status" value="2"/>
</dbReference>
<dbReference type="NCBIfam" id="TIGR01965">
    <property type="entry name" value="VCBS_repeat"/>
    <property type="match status" value="1"/>
</dbReference>
<organism evidence="1 2">
    <name type="scientific">Comamonas suwonensis</name>
    <dbReference type="NCBI Taxonomy" id="2606214"/>
    <lineage>
        <taxon>Bacteria</taxon>
        <taxon>Pseudomonadati</taxon>
        <taxon>Pseudomonadota</taxon>
        <taxon>Betaproteobacteria</taxon>
        <taxon>Burkholderiales</taxon>
        <taxon>Comamonadaceae</taxon>
        <taxon>Comamonas</taxon>
    </lineage>
</organism>
<dbReference type="GO" id="GO:0016020">
    <property type="term" value="C:membrane"/>
    <property type="evidence" value="ECO:0007669"/>
    <property type="project" value="InterPro"/>
</dbReference>
<dbReference type="AlphaFoldDB" id="A0A843BD27"/>
<proteinExistence type="predicted"/>
<dbReference type="Gene3D" id="2.60.40.3440">
    <property type="match status" value="1"/>
</dbReference>